<feature type="transmembrane region" description="Helical" evidence="2">
    <location>
        <begin position="366"/>
        <end position="390"/>
    </location>
</feature>
<feature type="domain" description="Major facilitator superfamily (MFS) profile" evidence="3">
    <location>
        <begin position="52"/>
        <end position="456"/>
    </location>
</feature>
<evidence type="ECO:0000256" key="1">
    <source>
        <dbReference type="ARBA" id="ARBA00004141"/>
    </source>
</evidence>
<dbReference type="PANTHER" id="PTHR23524">
    <property type="entry name" value="TRANSPORTER, PUTATIVE (AFU_ORTHOLOGUE AFUA_8G04850)-RELATED"/>
    <property type="match status" value="1"/>
</dbReference>
<keyword evidence="2" id="KW-0472">Membrane</keyword>
<feature type="transmembrane region" description="Helical" evidence="2">
    <location>
        <begin position="52"/>
        <end position="79"/>
    </location>
</feature>
<dbReference type="InterPro" id="IPR036259">
    <property type="entry name" value="MFS_trans_sf"/>
</dbReference>
<dbReference type="InterPro" id="IPR020846">
    <property type="entry name" value="MFS_dom"/>
</dbReference>
<feature type="transmembrane region" description="Helical" evidence="2">
    <location>
        <begin position="430"/>
        <end position="451"/>
    </location>
</feature>
<feature type="transmembrane region" description="Helical" evidence="2">
    <location>
        <begin position="269"/>
        <end position="294"/>
    </location>
</feature>
<feature type="transmembrane region" description="Helical" evidence="2">
    <location>
        <begin position="150"/>
        <end position="171"/>
    </location>
</feature>
<organism evidence="4 5">
    <name type="scientific">Stylonychia lemnae</name>
    <name type="common">Ciliate</name>
    <dbReference type="NCBI Taxonomy" id="5949"/>
    <lineage>
        <taxon>Eukaryota</taxon>
        <taxon>Sar</taxon>
        <taxon>Alveolata</taxon>
        <taxon>Ciliophora</taxon>
        <taxon>Intramacronucleata</taxon>
        <taxon>Spirotrichea</taxon>
        <taxon>Stichotrichia</taxon>
        <taxon>Sporadotrichida</taxon>
        <taxon>Oxytrichidae</taxon>
        <taxon>Stylonychinae</taxon>
        <taxon>Stylonychia</taxon>
    </lineage>
</organism>
<gene>
    <name evidence="4" type="primary">Contig10722.g11473</name>
    <name evidence="4" type="ORF">STYLEM_13936</name>
</gene>
<evidence type="ECO:0000259" key="3">
    <source>
        <dbReference type="PROSITE" id="PS50850"/>
    </source>
</evidence>
<evidence type="ECO:0000313" key="5">
    <source>
        <dbReference type="Proteomes" id="UP000039865"/>
    </source>
</evidence>
<dbReference type="AlphaFoldDB" id="A0A078AUG5"/>
<reference evidence="4 5" key="1">
    <citation type="submission" date="2014-06" db="EMBL/GenBank/DDBJ databases">
        <authorList>
            <person name="Swart Estienne"/>
        </authorList>
    </citation>
    <scope>NUCLEOTIDE SEQUENCE [LARGE SCALE GENOMIC DNA]</scope>
    <source>
        <strain evidence="4 5">130c</strain>
    </source>
</reference>
<dbReference type="SUPFAM" id="SSF103473">
    <property type="entry name" value="MFS general substrate transporter"/>
    <property type="match status" value="1"/>
</dbReference>
<evidence type="ECO:0000313" key="4">
    <source>
        <dbReference type="EMBL" id="CDW84867.1"/>
    </source>
</evidence>
<feature type="transmembrane region" description="Helical" evidence="2">
    <location>
        <begin position="314"/>
        <end position="333"/>
    </location>
</feature>
<keyword evidence="2" id="KW-0812">Transmembrane</keyword>
<dbReference type="OMA" id="IPLFVNH"/>
<evidence type="ECO:0000256" key="2">
    <source>
        <dbReference type="SAM" id="Phobius"/>
    </source>
</evidence>
<sequence>MNTKYHFQIDQSEKAQQQQQKYDLEEKFLSRPKNGPEKTIFKLSVKQGVTTINIISMIMVLFTMLQMLLFYEVSFVYFLQSEETFNLSTREASNTVGDLLFWTQVISIAFDILAGSTHDLNGRRLTIFFGFLIACSAMAVQPWIPSIYPGILITRSLIFIGLSGPGSSPLVADYVKNKSRGTASAYIGLAAGIGVIFGMFVLFGMTKELSYKNSYSIAAAFALSLAVFMLFGIKDVKFEKKHVVHLPLKEKIRVKFNQIKSELSTKIELPLCLLGALICRMLNVISTVYINLWLSTFFGRDQESQVQAKTLSASLNGTSMTLALICTCIIGILSDKFKPSNIFIIVFGISAFGALLFTFNDKPDGIITYISVICFNIGNQTQNIAIISLLYKTVEKGTRGTIIGLSNSMSAIGILILSKLGGFLFEEISIKAPFIFVGICDALFIILILILKKTGKLKK</sequence>
<comment type="subcellular location">
    <subcellularLocation>
        <location evidence="1">Membrane</location>
        <topology evidence="1">Multi-pass membrane protein</topology>
    </subcellularLocation>
</comment>
<proteinExistence type="predicted"/>
<dbReference type="Proteomes" id="UP000039865">
    <property type="component" value="Unassembled WGS sequence"/>
</dbReference>
<feature type="transmembrane region" description="Helical" evidence="2">
    <location>
        <begin position="340"/>
        <end position="360"/>
    </location>
</feature>
<name>A0A078AUG5_STYLE</name>
<accession>A0A078AUG5</accession>
<dbReference type="Pfam" id="PF07690">
    <property type="entry name" value="MFS_1"/>
    <property type="match status" value="1"/>
</dbReference>
<dbReference type="EMBL" id="CCKQ01013221">
    <property type="protein sequence ID" value="CDW84867.1"/>
    <property type="molecule type" value="Genomic_DNA"/>
</dbReference>
<dbReference type="OrthoDB" id="310740at2759"/>
<dbReference type="InParanoid" id="A0A078AUG5"/>
<feature type="transmembrane region" description="Helical" evidence="2">
    <location>
        <begin position="99"/>
        <end position="118"/>
    </location>
</feature>
<feature type="transmembrane region" description="Helical" evidence="2">
    <location>
        <begin position="183"/>
        <end position="203"/>
    </location>
</feature>
<dbReference type="GO" id="GO:0016020">
    <property type="term" value="C:membrane"/>
    <property type="evidence" value="ECO:0007669"/>
    <property type="project" value="UniProtKB-SubCell"/>
</dbReference>
<feature type="transmembrane region" description="Helical" evidence="2">
    <location>
        <begin position="125"/>
        <end position="144"/>
    </location>
</feature>
<keyword evidence="2" id="KW-1133">Transmembrane helix</keyword>
<keyword evidence="5" id="KW-1185">Reference proteome</keyword>
<feature type="transmembrane region" description="Helical" evidence="2">
    <location>
        <begin position="215"/>
        <end position="233"/>
    </location>
</feature>
<dbReference type="Gene3D" id="1.20.1250.20">
    <property type="entry name" value="MFS general substrate transporter like domains"/>
    <property type="match status" value="1"/>
</dbReference>
<protein>
    <submittedName>
        <fullName evidence="4">Mfs transporter</fullName>
    </submittedName>
</protein>
<feature type="transmembrane region" description="Helical" evidence="2">
    <location>
        <begin position="402"/>
        <end position="424"/>
    </location>
</feature>
<dbReference type="PROSITE" id="PS50850">
    <property type="entry name" value="MFS"/>
    <property type="match status" value="1"/>
</dbReference>
<dbReference type="InterPro" id="IPR011701">
    <property type="entry name" value="MFS"/>
</dbReference>
<dbReference type="GO" id="GO:0022857">
    <property type="term" value="F:transmembrane transporter activity"/>
    <property type="evidence" value="ECO:0007669"/>
    <property type="project" value="InterPro"/>
</dbReference>
<dbReference type="PANTHER" id="PTHR23524:SF1">
    <property type="entry name" value="MRH DOMAIN-CONTAINING PROTEIN-RELATED"/>
    <property type="match status" value="1"/>
</dbReference>